<organism evidence="2 3">
    <name type="scientific">Ruminococcus albus SY3</name>
    <dbReference type="NCBI Taxonomy" id="1341156"/>
    <lineage>
        <taxon>Bacteria</taxon>
        <taxon>Bacillati</taxon>
        <taxon>Bacillota</taxon>
        <taxon>Clostridia</taxon>
        <taxon>Eubacteriales</taxon>
        <taxon>Oscillospiraceae</taxon>
        <taxon>Ruminococcus</taxon>
    </lineage>
</organism>
<evidence type="ECO:0000313" key="3">
    <source>
        <dbReference type="Proteomes" id="UP000021369"/>
    </source>
</evidence>
<name>A0A011VY52_RUMAL</name>
<evidence type="ECO:0000313" key="2">
    <source>
        <dbReference type="EMBL" id="EXM40226.1"/>
    </source>
</evidence>
<comment type="caution">
    <text evidence="2">The sequence shown here is derived from an EMBL/GenBank/DDBJ whole genome shotgun (WGS) entry which is preliminary data.</text>
</comment>
<keyword evidence="3" id="KW-1185">Reference proteome</keyword>
<evidence type="ECO:0000313" key="1">
    <source>
        <dbReference type="EMBL" id="EXM38712.1"/>
    </source>
</evidence>
<accession>A0A011VY52</accession>
<dbReference type="AlphaFoldDB" id="A0A011VY52"/>
<protein>
    <submittedName>
        <fullName evidence="2">Uncharacterized protein</fullName>
    </submittedName>
</protein>
<gene>
    <name evidence="2" type="ORF">RASY3_08385</name>
    <name evidence="1" type="ORF">RASY3_18770</name>
</gene>
<proteinExistence type="predicted"/>
<dbReference type="EMBL" id="JEOB01000004">
    <property type="protein sequence ID" value="EXM38712.1"/>
    <property type="molecule type" value="Genomic_DNA"/>
</dbReference>
<dbReference type="PATRIC" id="fig|1341156.4.peg.3346"/>
<sequence length="64" mass="7106">MQNAENESLATATCIFNHKSDDAAGLIKECQGGELWLKPFAKGLRVREGRALASRRKTKMQSEL</sequence>
<reference evidence="2 3" key="1">
    <citation type="submission" date="2013-06" db="EMBL/GenBank/DDBJ databases">
        <title>Rumen cellulosomics: divergent fiber-degrading strategies revealed by comparative genome-wide analysis of six Ruminococcal strains.</title>
        <authorList>
            <person name="Dassa B."/>
            <person name="Borovok I."/>
            <person name="Lamed R."/>
            <person name="Flint H."/>
            <person name="Yeoman C.J."/>
            <person name="White B."/>
            <person name="Bayer E.A."/>
        </authorList>
    </citation>
    <scope>NUCLEOTIDE SEQUENCE [LARGE SCALE GENOMIC DNA]</scope>
    <source>
        <strain evidence="2 3">SY3</strain>
    </source>
</reference>
<dbReference type="EMBL" id="JEOB01000002">
    <property type="protein sequence ID" value="EXM40226.1"/>
    <property type="molecule type" value="Genomic_DNA"/>
</dbReference>
<dbReference type="Proteomes" id="UP000021369">
    <property type="component" value="Unassembled WGS sequence"/>
</dbReference>